<evidence type="ECO:0000259" key="1">
    <source>
        <dbReference type="Pfam" id="PF12680"/>
    </source>
</evidence>
<dbReference type="Gene3D" id="3.10.450.50">
    <property type="match status" value="1"/>
</dbReference>
<reference evidence="3" key="1">
    <citation type="journal article" date="2019" name="Int. J. Syst. Evol. Microbiol.">
        <title>The Global Catalogue of Microorganisms (GCM) 10K type strain sequencing project: providing services to taxonomists for standard genome sequencing and annotation.</title>
        <authorList>
            <consortium name="The Broad Institute Genomics Platform"/>
            <consortium name="The Broad Institute Genome Sequencing Center for Infectious Disease"/>
            <person name="Wu L."/>
            <person name="Ma J."/>
        </authorList>
    </citation>
    <scope>NUCLEOTIDE SEQUENCE [LARGE SCALE GENOMIC DNA]</scope>
    <source>
        <strain evidence="3">JCM 31696</strain>
    </source>
</reference>
<feature type="domain" description="SnoaL-like" evidence="1">
    <location>
        <begin position="12"/>
        <end position="111"/>
    </location>
</feature>
<gene>
    <name evidence="2" type="ORF">ACFQ07_12670</name>
</gene>
<dbReference type="InterPro" id="IPR037401">
    <property type="entry name" value="SnoaL-like"/>
</dbReference>
<dbReference type="InterPro" id="IPR032710">
    <property type="entry name" value="NTF2-like_dom_sf"/>
</dbReference>
<dbReference type="EC" id="5.3.3.1" evidence="2"/>
<organism evidence="2 3">
    <name type="scientific">Actinomadura adrarensis</name>
    <dbReference type="NCBI Taxonomy" id="1819600"/>
    <lineage>
        <taxon>Bacteria</taxon>
        <taxon>Bacillati</taxon>
        <taxon>Actinomycetota</taxon>
        <taxon>Actinomycetes</taxon>
        <taxon>Streptosporangiales</taxon>
        <taxon>Thermomonosporaceae</taxon>
        <taxon>Actinomadura</taxon>
    </lineage>
</organism>
<dbReference type="Proteomes" id="UP001597083">
    <property type="component" value="Unassembled WGS sequence"/>
</dbReference>
<dbReference type="EMBL" id="JBHTIR010001872">
    <property type="protein sequence ID" value="MFD0853085.1"/>
    <property type="molecule type" value="Genomic_DNA"/>
</dbReference>
<dbReference type="InterPro" id="IPR039256">
    <property type="entry name" value="Ketosteroid_isomerase"/>
</dbReference>
<dbReference type="GO" id="GO:0004769">
    <property type="term" value="F:steroid Delta-isomerase activity"/>
    <property type="evidence" value="ECO:0007669"/>
    <property type="project" value="UniProtKB-EC"/>
</dbReference>
<sequence>MPDQEHMKKALQAYIDGFNAGDAAAIVALFAEDAVIEDPVGNPPISGHAALTEFYTNAINGGAKLVLDGPIRGSHGNGAAMAFTIEVAAMNLTIRAIDAMTFNDDGKIIEMRAYWGPDDMG</sequence>
<dbReference type="Pfam" id="PF12680">
    <property type="entry name" value="SnoaL_2"/>
    <property type="match status" value="1"/>
</dbReference>
<comment type="caution">
    <text evidence="2">The sequence shown here is derived from an EMBL/GenBank/DDBJ whole genome shotgun (WGS) entry which is preliminary data.</text>
</comment>
<keyword evidence="2" id="KW-0413">Isomerase</keyword>
<protein>
    <submittedName>
        <fullName evidence="2">Steroid Delta-isomerase</fullName>
        <ecNumber evidence="2">5.3.3.1</ecNumber>
    </submittedName>
</protein>
<name>A0ABW3CF39_9ACTN</name>
<keyword evidence="3" id="KW-1185">Reference proteome</keyword>
<accession>A0ABW3CF39</accession>
<proteinExistence type="predicted"/>
<evidence type="ECO:0000313" key="3">
    <source>
        <dbReference type="Proteomes" id="UP001597083"/>
    </source>
</evidence>
<dbReference type="SUPFAM" id="SSF54427">
    <property type="entry name" value="NTF2-like"/>
    <property type="match status" value="1"/>
</dbReference>
<dbReference type="CDD" id="cd00781">
    <property type="entry name" value="ketosteroid_isomerase"/>
    <property type="match status" value="1"/>
</dbReference>
<evidence type="ECO:0000313" key="2">
    <source>
        <dbReference type="EMBL" id="MFD0853085.1"/>
    </source>
</evidence>